<reference evidence="1" key="2">
    <citation type="submission" date="2023-06" db="EMBL/GenBank/DDBJ databases">
        <authorList>
            <consortium name="Lawrence Berkeley National Laboratory"/>
            <person name="Haridas S."/>
            <person name="Hensen N."/>
            <person name="Bonometti L."/>
            <person name="Westerberg I."/>
            <person name="Brannstrom I.O."/>
            <person name="Guillou S."/>
            <person name="Cros-Aarteil S."/>
            <person name="Calhoun S."/>
            <person name="Kuo A."/>
            <person name="Mondo S."/>
            <person name="Pangilinan J."/>
            <person name="Riley R."/>
            <person name="Labutti K."/>
            <person name="Andreopoulos B."/>
            <person name="Lipzen A."/>
            <person name="Chen C."/>
            <person name="Yanf M."/>
            <person name="Daum C."/>
            <person name="Ng V."/>
            <person name="Clum A."/>
            <person name="Steindorff A."/>
            <person name="Ohm R."/>
            <person name="Martin F."/>
            <person name="Silar P."/>
            <person name="Natvig D."/>
            <person name="Lalanne C."/>
            <person name="Gautier V."/>
            <person name="Ament-Velasquez S.L."/>
            <person name="Kruys A."/>
            <person name="Hutchinson M.I."/>
            <person name="Powell A.J."/>
            <person name="Barry K."/>
            <person name="Miller A.N."/>
            <person name="Grigoriev I.V."/>
            <person name="Debuchy R."/>
            <person name="Gladieux P."/>
            <person name="Thoren M.H."/>
            <person name="Johannesson H."/>
        </authorList>
    </citation>
    <scope>NUCLEOTIDE SEQUENCE</scope>
    <source>
        <strain evidence="1">CBS 958.72</strain>
    </source>
</reference>
<dbReference type="Proteomes" id="UP001287356">
    <property type="component" value="Unassembled WGS sequence"/>
</dbReference>
<protein>
    <submittedName>
        <fullName evidence="1">Uncharacterized protein</fullName>
    </submittedName>
</protein>
<comment type="caution">
    <text evidence="1">The sequence shown here is derived from an EMBL/GenBank/DDBJ whole genome shotgun (WGS) entry which is preliminary data.</text>
</comment>
<reference evidence="1" key="1">
    <citation type="journal article" date="2023" name="Mol. Phylogenet. Evol.">
        <title>Genome-scale phylogeny and comparative genomics of the fungal order Sordariales.</title>
        <authorList>
            <person name="Hensen N."/>
            <person name="Bonometti L."/>
            <person name="Westerberg I."/>
            <person name="Brannstrom I.O."/>
            <person name="Guillou S."/>
            <person name="Cros-Aarteil S."/>
            <person name="Calhoun S."/>
            <person name="Haridas S."/>
            <person name="Kuo A."/>
            <person name="Mondo S."/>
            <person name="Pangilinan J."/>
            <person name="Riley R."/>
            <person name="LaButti K."/>
            <person name="Andreopoulos B."/>
            <person name="Lipzen A."/>
            <person name="Chen C."/>
            <person name="Yan M."/>
            <person name="Daum C."/>
            <person name="Ng V."/>
            <person name="Clum A."/>
            <person name="Steindorff A."/>
            <person name="Ohm R.A."/>
            <person name="Martin F."/>
            <person name="Silar P."/>
            <person name="Natvig D.O."/>
            <person name="Lalanne C."/>
            <person name="Gautier V."/>
            <person name="Ament-Velasquez S.L."/>
            <person name="Kruys A."/>
            <person name="Hutchinson M.I."/>
            <person name="Powell A.J."/>
            <person name="Barry K."/>
            <person name="Miller A.N."/>
            <person name="Grigoriev I.V."/>
            <person name="Debuchy R."/>
            <person name="Gladieux P."/>
            <person name="Hiltunen Thoren M."/>
            <person name="Johannesson H."/>
        </authorList>
    </citation>
    <scope>NUCLEOTIDE SEQUENCE</scope>
    <source>
        <strain evidence="1">CBS 958.72</strain>
    </source>
</reference>
<accession>A0AAE0NAX9</accession>
<keyword evidence="2" id="KW-1185">Reference proteome</keyword>
<proteinExistence type="predicted"/>
<evidence type="ECO:0000313" key="1">
    <source>
        <dbReference type="EMBL" id="KAK3377246.1"/>
    </source>
</evidence>
<dbReference type="EMBL" id="JAULSN010000003">
    <property type="protein sequence ID" value="KAK3377246.1"/>
    <property type="molecule type" value="Genomic_DNA"/>
</dbReference>
<gene>
    <name evidence="1" type="ORF">B0T24DRAFT_620761</name>
</gene>
<sequence>MTHAMVQSRVTSIAVRGGLFQFLHNHPDAPSTSEIADLIYFRWDAYLLVDRFIDDHGLYRPDGKIYVMWDTQEYPTAIGDKYGGREGWSTRYSPVWQALLEGGAMIQPADHQGPVFYRPRAYMASAIAETCTTEEEIKRMMREYCDT</sequence>
<name>A0AAE0NAX9_9PEZI</name>
<evidence type="ECO:0000313" key="2">
    <source>
        <dbReference type="Proteomes" id="UP001287356"/>
    </source>
</evidence>
<organism evidence="1 2">
    <name type="scientific">Lasiosphaeria ovina</name>
    <dbReference type="NCBI Taxonomy" id="92902"/>
    <lineage>
        <taxon>Eukaryota</taxon>
        <taxon>Fungi</taxon>
        <taxon>Dikarya</taxon>
        <taxon>Ascomycota</taxon>
        <taxon>Pezizomycotina</taxon>
        <taxon>Sordariomycetes</taxon>
        <taxon>Sordariomycetidae</taxon>
        <taxon>Sordariales</taxon>
        <taxon>Lasiosphaeriaceae</taxon>
        <taxon>Lasiosphaeria</taxon>
    </lineage>
</organism>
<dbReference type="AlphaFoldDB" id="A0AAE0NAX9"/>